<name>V6MKE3_9BACL</name>
<keyword evidence="3" id="KW-1003">Cell membrane</keyword>
<sequence length="409" mass="44145">MNFSWKRNLIVLWLGVFFCSTAYTISIPFLPIFLHTSMGINENLEIWAGISFGITFLASALISPYWGSLADKYGRKPMLIRSGYSLALLYFLTYFITDPYVFIVLRIFQGLLAGFVPASIALVGTNTPEKDVGYALGVMATAGATGNIIGPLVGGVVSHLWGNREAFLFSGCVVLVAALIATFFVKETKLNKSGVRSRVSEDLRAAWANRPLMALLGVSMMVTCSVMLLEPLLTVYVLQLGVSEHEASLSAGIIFASVGIATVIASPRWGRLGSNIGFTKILFIGLIGGAVGNLLQYFFTNLYGFGILRFVYGLFFAAVYPSINAMIVKVTEPEFRGRAFSLNQSSNQLATMLGPVIGGVMGGLIPIRVVFILNGLALLVTALVIYYKKPGRKSSPSQQPAADAQVLAK</sequence>
<feature type="transmembrane region" description="Helical" evidence="7">
    <location>
        <begin position="132"/>
        <end position="154"/>
    </location>
</feature>
<reference evidence="9 10" key="1">
    <citation type="journal article" date="2014" name="Genome Announc.">
        <title>Draft Genome Sequence of Brevibacillus panacihumi Strain W25, a Halotolerant Hydrocarbon-Degrading Bacterium.</title>
        <authorList>
            <person name="Wang X."/>
            <person name="Jin D."/>
            <person name="Zhou L."/>
            <person name="Wu L."/>
            <person name="An W."/>
            <person name="Chen Y."/>
            <person name="Zhao L."/>
        </authorList>
    </citation>
    <scope>NUCLEOTIDE SEQUENCE [LARGE SCALE GENOMIC DNA]</scope>
    <source>
        <strain evidence="9 10">W25</strain>
    </source>
</reference>
<comment type="caution">
    <text evidence="9">The sequence shown here is derived from an EMBL/GenBank/DDBJ whole genome shotgun (WGS) entry which is preliminary data.</text>
</comment>
<evidence type="ECO:0000256" key="7">
    <source>
        <dbReference type="SAM" id="Phobius"/>
    </source>
</evidence>
<evidence type="ECO:0000313" key="9">
    <source>
        <dbReference type="EMBL" id="EST55928.1"/>
    </source>
</evidence>
<keyword evidence="10" id="KW-1185">Reference proteome</keyword>
<evidence type="ECO:0000256" key="5">
    <source>
        <dbReference type="ARBA" id="ARBA00022989"/>
    </source>
</evidence>
<evidence type="ECO:0000256" key="2">
    <source>
        <dbReference type="ARBA" id="ARBA00022448"/>
    </source>
</evidence>
<keyword evidence="6 7" id="KW-0472">Membrane</keyword>
<keyword evidence="5 7" id="KW-1133">Transmembrane helix</keyword>
<dbReference type="PRINTS" id="PR01035">
    <property type="entry name" value="TCRTETA"/>
</dbReference>
<dbReference type="Pfam" id="PF07690">
    <property type="entry name" value="MFS_1"/>
    <property type="match status" value="1"/>
</dbReference>
<gene>
    <name evidence="9" type="ORF">T458_01005</name>
</gene>
<accession>V6MKE3</accession>
<evidence type="ECO:0000256" key="4">
    <source>
        <dbReference type="ARBA" id="ARBA00022692"/>
    </source>
</evidence>
<dbReference type="PATRIC" id="fig|1408254.3.peg.207"/>
<feature type="domain" description="Major facilitator superfamily (MFS) profile" evidence="8">
    <location>
        <begin position="8"/>
        <end position="393"/>
    </location>
</feature>
<dbReference type="PANTHER" id="PTHR43414:SF6">
    <property type="entry name" value="MULTIDRUG RESISTANCE PROTEIN MDTG"/>
    <property type="match status" value="1"/>
</dbReference>
<keyword evidence="2" id="KW-0813">Transport</keyword>
<feature type="transmembrane region" description="Helical" evidence="7">
    <location>
        <begin position="78"/>
        <end position="97"/>
    </location>
</feature>
<dbReference type="SUPFAM" id="SSF103473">
    <property type="entry name" value="MFS general substrate transporter"/>
    <property type="match status" value="1"/>
</dbReference>
<feature type="transmembrane region" description="Helical" evidence="7">
    <location>
        <begin position="305"/>
        <end position="328"/>
    </location>
</feature>
<dbReference type="PANTHER" id="PTHR43414">
    <property type="entry name" value="MULTIDRUG RESISTANCE PROTEIN MDTG"/>
    <property type="match status" value="1"/>
</dbReference>
<evidence type="ECO:0000259" key="8">
    <source>
        <dbReference type="PROSITE" id="PS50850"/>
    </source>
</evidence>
<dbReference type="Gene3D" id="1.20.1250.20">
    <property type="entry name" value="MFS general substrate transporter like domains"/>
    <property type="match status" value="2"/>
</dbReference>
<feature type="transmembrane region" description="Helical" evidence="7">
    <location>
        <begin position="249"/>
        <end position="269"/>
    </location>
</feature>
<protein>
    <submittedName>
        <fullName evidence="9">MFS transporter</fullName>
    </submittedName>
</protein>
<dbReference type="RefSeq" id="WP_023554296.1">
    <property type="nucleotide sequence ID" value="NZ_KI629782.1"/>
</dbReference>
<dbReference type="AlphaFoldDB" id="V6MKE3"/>
<feature type="transmembrane region" description="Helical" evidence="7">
    <location>
        <begin position="281"/>
        <end position="299"/>
    </location>
</feature>
<dbReference type="eggNOG" id="COG2814">
    <property type="taxonomic scope" value="Bacteria"/>
</dbReference>
<dbReference type="GO" id="GO:0005886">
    <property type="term" value="C:plasma membrane"/>
    <property type="evidence" value="ECO:0007669"/>
    <property type="project" value="UniProtKB-SubCell"/>
</dbReference>
<evidence type="ECO:0000256" key="6">
    <source>
        <dbReference type="ARBA" id="ARBA00023136"/>
    </source>
</evidence>
<dbReference type="OrthoDB" id="65739at2"/>
<feature type="transmembrane region" description="Helical" evidence="7">
    <location>
        <begin position="166"/>
        <end position="185"/>
    </location>
</feature>
<comment type="subcellular location">
    <subcellularLocation>
        <location evidence="1">Cell membrane</location>
        <topology evidence="1">Multi-pass membrane protein</topology>
    </subcellularLocation>
</comment>
<dbReference type="PROSITE" id="PS50850">
    <property type="entry name" value="MFS"/>
    <property type="match status" value="1"/>
</dbReference>
<feature type="transmembrane region" description="Helical" evidence="7">
    <location>
        <begin position="12"/>
        <end position="34"/>
    </location>
</feature>
<evidence type="ECO:0000256" key="3">
    <source>
        <dbReference type="ARBA" id="ARBA00022475"/>
    </source>
</evidence>
<proteinExistence type="predicted"/>
<evidence type="ECO:0000256" key="1">
    <source>
        <dbReference type="ARBA" id="ARBA00004651"/>
    </source>
</evidence>
<feature type="transmembrane region" description="Helical" evidence="7">
    <location>
        <begin position="371"/>
        <end position="387"/>
    </location>
</feature>
<feature type="transmembrane region" description="Helical" evidence="7">
    <location>
        <begin position="349"/>
        <end position="365"/>
    </location>
</feature>
<dbReference type="InterPro" id="IPR001958">
    <property type="entry name" value="Tet-R_TetA/multi-R_MdtG-like"/>
</dbReference>
<dbReference type="EMBL" id="AYJU01000001">
    <property type="protein sequence ID" value="EST55928.1"/>
    <property type="molecule type" value="Genomic_DNA"/>
</dbReference>
<feature type="transmembrane region" description="Helical" evidence="7">
    <location>
        <begin position="206"/>
        <end position="229"/>
    </location>
</feature>
<dbReference type="GO" id="GO:0022857">
    <property type="term" value="F:transmembrane transporter activity"/>
    <property type="evidence" value="ECO:0007669"/>
    <property type="project" value="InterPro"/>
</dbReference>
<dbReference type="InterPro" id="IPR011701">
    <property type="entry name" value="MFS"/>
</dbReference>
<feature type="transmembrane region" description="Helical" evidence="7">
    <location>
        <begin position="103"/>
        <end position="125"/>
    </location>
</feature>
<feature type="transmembrane region" description="Helical" evidence="7">
    <location>
        <begin position="46"/>
        <end position="66"/>
    </location>
</feature>
<dbReference type="InterPro" id="IPR020846">
    <property type="entry name" value="MFS_dom"/>
</dbReference>
<organism evidence="9 10">
    <name type="scientific">Brevibacillus panacihumi W25</name>
    <dbReference type="NCBI Taxonomy" id="1408254"/>
    <lineage>
        <taxon>Bacteria</taxon>
        <taxon>Bacillati</taxon>
        <taxon>Bacillota</taxon>
        <taxon>Bacilli</taxon>
        <taxon>Bacillales</taxon>
        <taxon>Paenibacillaceae</taxon>
        <taxon>Brevibacillus</taxon>
    </lineage>
</organism>
<dbReference type="HOGENOM" id="CLU_001265_57_3_9"/>
<evidence type="ECO:0000313" key="10">
    <source>
        <dbReference type="Proteomes" id="UP000017973"/>
    </source>
</evidence>
<dbReference type="Proteomes" id="UP000017973">
    <property type="component" value="Unassembled WGS sequence"/>
</dbReference>
<dbReference type="STRING" id="1408254.T458_01005"/>
<keyword evidence="4 7" id="KW-0812">Transmembrane</keyword>
<dbReference type="InterPro" id="IPR036259">
    <property type="entry name" value="MFS_trans_sf"/>
</dbReference>